<proteinExistence type="predicted"/>
<evidence type="ECO:0000313" key="2">
    <source>
        <dbReference type="EMBL" id="KZN16196.1"/>
    </source>
</evidence>
<accession>A0A162ARG4</accession>
<dbReference type="AlphaFoldDB" id="A0A162ARG4"/>
<comment type="caution">
    <text evidence="2">The sequence shown here is derived from an EMBL/GenBank/DDBJ whole genome shotgun (WGS) entry which is preliminary data.</text>
</comment>
<feature type="transmembrane region" description="Helical" evidence="1">
    <location>
        <begin position="37"/>
        <end position="61"/>
    </location>
</feature>
<gene>
    <name evidence="2" type="ORF">A1D17_08510</name>
</gene>
<protein>
    <submittedName>
        <fullName evidence="2">Uncharacterized protein</fullName>
    </submittedName>
</protein>
<sequence>MKDIIRRTLIVFWLAAIATLFVNIFDRGFFHSYAWEISAFLMVPIWALQFILLGIANPLALKRKT</sequence>
<dbReference type="Proteomes" id="UP000076489">
    <property type="component" value="Unassembled WGS sequence"/>
</dbReference>
<reference evidence="2 3" key="2">
    <citation type="journal article" date="2018" name="Nature">
        <title>Mutant phenotypes for thousands of bacterial genes of unknown function.</title>
        <authorList>
            <person name="Price M.N."/>
            <person name="Wetmore K.M."/>
            <person name="Waters R.J."/>
            <person name="Callaghan M."/>
            <person name="Ray J."/>
            <person name="Liu H."/>
            <person name="Kuehl J.V."/>
            <person name="Melnyk R.A."/>
            <person name="Lamson J.S."/>
            <person name="Suh Y."/>
            <person name="Carlson H.K."/>
            <person name="Esquivel Z."/>
            <person name="Sadeeshkumar H."/>
            <person name="Chakraborty R."/>
            <person name="Zane G.M."/>
            <person name="Rubin B.E."/>
            <person name="Wall J.D."/>
            <person name="Visel A."/>
            <person name="Bristow J."/>
            <person name="Blow M.J."/>
            <person name="Arkin A.P."/>
            <person name="Deutschbauer A.M."/>
        </authorList>
    </citation>
    <scope>NUCLEOTIDE SEQUENCE [LARGE SCALE GENOMIC DNA]</scope>
    <source>
        <strain evidence="2 3">FW300-N1B4</strain>
    </source>
</reference>
<feature type="transmembrane region" description="Helical" evidence="1">
    <location>
        <begin position="7"/>
        <end position="25"/>
    </location>
</feature>
<evidence type="ECO:0000313" key="3">
    <source>
        <dbReference type="Proteomes" id="UP000076489"/>
    </source>
</evidence>
<keyword evidence="1" id="KW-0472">Membrane</keyword>
<name>A0A162ARG4_PSEFL</name>
<reference evidence="3" key="1">
    <citation type="submission" date="2016-03" db="EMBL/GenBank/DDBJ databases">
        <authorList>
            <person name="Ray J."/>
            <person name="Price M."/>
            <person name="Deutschbauer A."/>
        </authorList>
    </citation>
    <scope>NUCLEOTIDE SEQUENCE [LARGE SCALE GENOMIC DNA]</scope>
    <source>
        <strain evidence="3">FW300-N1B4</strain>
    </source>
</reference>
<organism evidence="2 3">
    <name type="scientific">Pseudomonas fluorescens</name>
    <dbReference type="NCBI Taxonomy" id="294"/>
    <lineage>
        <taxon>Bacteria</taxon>
        <taxon>Pseudomonadati</taxon>
        <taxon>Pseudomonadota</taxon>
        <taxon>Gammaproteobacteria</taxon>
        <taxon>Pseudomonadales</taxon>
        <taxon>Pseudomonadaceae</taxon>
        <taxon>Pseudomonas</taxon>
    </lineage>
</organism>
<dbReference type="EMBL" id="LUKJ01000003">
    <property type="protein sequence ID" value="KZN16196.1"/>
    <property type="molecule type" value="Genomic_DNA"/>
</dbReference>
<keyword evidence="1" id="KW-1133">Transmembrane helix</keyword>
<keyword evidence="1" id="KW-0812">Transmembrane</keyword>
<evidence type="ECO:0000256" key="1">
    <source>
        <dbReference type="SAM" id="Phobius"/>
    </source>
</evidence>